<evidence type="ECO:0000313" key="4">
    <source>
        <dbReference type="Proteomes" id="UP000035062"/>
    </source>
</evidence>
<dbReference type="PROSITE" id="PS51257">
    <property type="entry name" value="PROKAR_LIPOPROTEIN"/>
    <property type="match status" value="1"/>
</dbReference>
<evidence type="ECO:0008006" key="5">
    <source>
        <dbReference type="Google" id="ProtNLM"/>
    </source>
</evidence>
<dbReference type="RefSeq" id="WP_008984774.1">
    <property type="nucleotide sequence ID" value="NZ_AKKU01000015.1"/>
</dbReference>
<dbReference type="eggNOG" id="ENOG5033Y4Y">
    <property type="taxonomic scope" value="Bacteria"/>
</dbReference>
<accession>I9P2M6</accession>
<evidence type="ECO:0000256" key="1">
    <source>
        <dbReference type="SAM" id="Coils"/>
    </source>
</evidence>
<dbReference type="PATRIC" id="fig|1195246.3.peg.1902"/>
<reference evidence="3 4" key="1">
    <citation type="journal article" date="2012" name="J. Bacteriol.">
        <title>Genome Sequence of Pectin-Degrading Alishewanella agri, Isolated from Landfill Soil.</title>
        <authorList>
            <person name="Kim J."/>
            <person name="Jung J."/>
            <person name="Sung J.S."/>
            <person name="Chun J."/>
            <person name="Park W."/>
        </authorList>
    </citation>
    <scope>NUCLEOTIDE SEQUENCE [LARGE SCALE GENOMIC DNA]</scope>
    <source>
        <strain evidence="3 4">BL06</strain>
    </source>
</reference>
<comment type="caution">
    <text evidence="3">The sequence shown here is derived from an EMBL/GenBank/DDBJ whole genome shotgun (WGS) entry which is preliminary data.</text>
</comment>
<dbReference type="AlphaFoldDB" id="I9P2M6"/>
<sequence length="203" mass="22771">MKQSLVLVSLALLTACQLTAPPLPPPSEPPVEIVPEQPPALELTEPEPEDILAFNDEPATLKAWLDYKQRILLEPEAERLRLASLETQDEVSQFQLALLNLHPDMPYVSRFRVQTQLTEVLLSLPPRLAALFSWELTFNQKLLEAESAVTAVTRLNAQQQDQLERLQKTNRELQKKIDALTQIEAELNQQPVENNNGGNNGPG</sequence>
<evidence type="ECO:0000256" key="2">
    <source>
        <dbReference type="SAM" id="SignalP"/>
    </source>
</evidence>
<feature type="chain" id="PRO_5003723147" description="Lipoprotein" evidence="2">
    <location>
        <begin position="21"/>
        <end position="203"/>
    </location>
</feature>
<gene>
    <name evidence="3" type="ORF">AGRI_09635</name>
</gene>
<dbReference type="STRING" id="1195246.AGRI_09635"/>
<feature type="coiled-coil region" evidence="1">
    <location>
        <begin position="149"/>
        <end position="190"/>
    </location>
</feature>
<proteinExistence type="predicted"/>
<organism evidence="3 4">
    <name type="scientific">Alishewanella agri BL06</name>
    <dbReference type="NCBI Taxonomy" id="1195246"/>
    <lineage>
        <taxon>Bacteria</taxon>
        <taxon>Pseudomonadati</taxon>
        <taxon>Pseudomonadota</taxon>
        <taxon>Gammaproteobacteria</taxon>
        <taxon>Alteromonadales</taxon>
        <taxon>Alteromonadaceae</taxon>
        <taxon>Alishewanella</taxon>
    </lineage>
</organism>
<dbReference type="Proteomes" id="UP000035062">
    <property type="component" value="Unassembled WGS sequence"/>
</dbReference>
<keyword evidence="4" id="KW-1185">Reference proteome</keyword>
<protein>
    <recommendedName>
        <fullName evidence="5">Lipoprotein</fullName>
    </recommendedName>
</protein>
<dbReference type="EMBL" id="AKKU01000015">
    <property type="protein sequence ID" value="EIW89039.1"/>
    <property type="molecule type" value="Genomic_DNA"/>
</dbReference>
<evidence type="ECO:0000313" key="3">
    <source>
        <dbReference type="EMBL" id="EIW89039.1"/>
    </source>
</evidence>
<name>I9P2M6_9ALTE</name>
<keyword evidence="1" id="KW-0175">Coiled coil</keyword>
<keyword evidence="2" id="KW-0732">Signal</keyword>
<feature type="signal peptide" evidence="2">
    <location>
        <begin position="1"/>
        <end position="20"/>
    </location>
</feature>